<keyword evidence="2" id="KW-1185">Reference proteome</keyword>
<dbReference type="SUPFAM" id="SSF50891">
    <property type="entry name" value="Cyclophilin-like"/>
    <property type="match status" value="1"/>
</dbReference>
<protein>
    <submittedName>
        <fullName evidence="1">DUF3830 family protein</fullName>
    </submittedName>
</protein>
<dbReference type="Pfam" id="PF12903">
    <property type="entry name" value="DUF3830"/>
    <property type="match status" value="1"/>
</dbReference>
<reference evidence="1 2" key="1">
    <citation type="submission" date="2024-06" db="EMBL/GenBank/DDBJ databases">
        <title>The Natural Products Discovery Center: Release of the First 8490 Sequenced Strains for Exploring Actinobacteria Biosynthetic Diversity.</title>
        <authorList>
            <person name="Kalkreuter E."/>
            <person name="Kautsar S.A."/>
            <person name="Yang D."/>
            <person name="Bader C.D."/>
            <person name="Teijaro C.N."/>
            <person name="Fluegel L."/>
            <person name="Davis C.M."/>
            <person name="Simpson J.R."/>
            <person name="Lauterbach L."/>
            <person name="Steele A.D."/>
            <person name="Gui C."/>
            <person name="Meng S."/>
            <person name="Li G."/>
            <person name="Viehrig K."/>
            <person name="Ye F."/>
            <person name="Su P."/>
            <person name="Kiefer A.F."/>
            <person name="Nichols A."/>
            <person name="Cepeda A.J."/>
            <person name="Yan W."/>
            <person name="Fan B."/>
            <person name="Jiang Y."/>
            <person name="Adhikari A."/>
            <person name="Zheng C.-J."/>
            <person name="Schuster L."/>
            <person name="Cowan T.M."/>
            <person name="Smanski M.J."/>
            <person name="Chevrette M.G."/>
            <person name="De Carvalho L.P.S."/>
            <person name="Shen B."/>
        </authorList>
    </citation>
    <scope>NUCLEOTIDE SEQUENCE [LARGE SCALE GENOMIC DNA]</scope>
    <source>
        <strain evidence="1 2">NPDC000634</strain>
    </source>
</reference>
<dbReference type="EMBL" id="JBEPCU010000270">
    <property type="protein sequence ID" value="MER6978743.1"/>
    <property type="molecule type" value="Genomic_DNA"/>
</dbReference>
<organism evidence="1 2">
    <name type="scientific">Streptomyces carpinensis</name>
    <dbReference type="NCBI Taxonomy" id="66369"/>
    <lineage>
        <taxon>Bacteria</taxon>
        <taxon>Bacillati</taxon>
        <taxon>Actinomycetota</taxon>
        <taxon>Actinomycetes</taxon>
        <taxon>Kitasatosporales</taxon>
        <taxon>Streptomycetaceae</taxon>
        <taxon>Streptomyces</taxon>
    </lineage>
</organism>
<name>A0ABV1W3H1_9ACTN</name>
<dbReference type="RefSeq" id="WP_086726117.1">
    <property type="nucleotide sequence ID" value="NZ_MUBM01000123.1"/>
</dbReference>
<evidence type="ECO:0000313" key="2">
    <source>
        <dbReference type="Proteomes" id="UP001458415"/>
    </source>
</evidence>
<dbReference type="InterPro" id="IPR024532">
    <property type="entry name" value="DUF3830"/>
</dbReference>
<dbReference type="Gene3D" id="2.40.100.20">
    <property type="match status" value="1"/>
</dbReference>
<dbReference type="InterPro" id="IPR029000">
    <property type="entry name" value="Cyclophilin-like_dom_sf"/>
</dbReference>
<sequence length="165" mass="18204">MDRHIEISLEKRGVSCVARLLDDRAPRTCEAVWNALPLGKDVFHGKYARNEIYTLVPAFAPQEPGTENPTITPIPGDVAYFSFAQWQLNTSSHGYAQGGRPQGAQQIVDLAVFYERNNLLLNPDTGFVPATIFATIVDGLDRMAEAAQDLWLSGVIGESLVFRRA</sequence>
<gene>
    <name evidence="1" type="ORF">ABT317_17490</name>
</gene>
<comment type="caution">
    <text evidence="1">The sequence shown here is derived from an EMBL/GenBank/DDBJ whole genome shotgun (WGS) entry which is preliminary data.</text>
</comment>
<dbReference type="Proteomes" id="UP001458415">
    <property type="component" value="Unassembled WGS sequence"/>
</dbReference>
<proteinExistence type="predicted"/>
<evidence type="ECO:0000313" key="1">
    <source>
        <dbReference type="EMBL" id="MER6978743.1"/>
    </source>
</evidence>
<accession>A0ABV1W3H1</accession>